<reference evidence="13" key="1">
    <citation type="journal article" date="2020" name="mSystems">
        <title>Genome- and Community-Level Interaction Insights into Carbon Utilization and Element Cycling Functions of Hydrothermarchaeota in Hydrothermal Sediment.</title>
        <authorList>
            <person name="Zhou Z."/>
            <person name="Liu Y."/>
            <person name="Xu W."/>
            <person name="Pan J."/>
            <person name="Luo Z.H."/>
            <person name="Li M."/>
        </authorList>
    </citation>
    <scope>NUCLEOTIDE SEQUENCE [LARGE SCALE GENOMIC DNA]</scope>
    <source>
        <strain evidence="13">SpSt-16</strain>
    </source>
</reference>
<comment type="function">
    <text evidence="10">Catalytic component of the signal peptidase complex (SPC) which catalyzes the cleavage of N-terminal signal sequences from nascent proteins as they are translocated into the lumen of the endoplasmic reticulum. Specifically cleaves N-terminal signal peptides that contain a hydrophobic alpha-helix (h-region) shorter than 18-20 amino acids.</text>
</comment>
<keyword evidence="2" id="KW-0645">Protease</keyword>
<evidence type="ECO:0000256" key="6">
    <source>
        <dbReference type="ARBA" id="ARBA00022968"/>
    </source>
</evidence>
<evidence type="ECO:0000256" key="9">
    <source>
        <dbReference type="ARBA" id="ARBA00033305"/>
    </source>
</evidence>
<dbReference type="AlphaFoldDB" id="A0A7C2ZQG4"/>
<dbReference type="InterPro" id="IPR001733">
    <property type="entry name" value="Peptidase_S26B"/>
</dbReference>
<evidence type="ECO:0000256" key="4">
    <source>
        <dbReference type="ARBA" id="ARBA00022801"/>
    </source>
</evidence>
<dbReference type="GO" id="GO:0004252">
    <property type="term" value="F:serine-type endopeptidase activity"/>
    <property type="evidence" value="ECO:0007669"/>
    <property type="project" value="InterPro"/>
</dbReference>
<evidence type="ECO:0000256" key="2">
    <source>
        <dbReference type="ARBA" id="ARBA00022670"/>
    </source>
</evidence>
<keyword evidence="4 13" id="KW-0378">Hydrolase</keyword>
<dbReference type="GO" id="GO:0016020">
    <property type="term" value="C:membrane"/>
    <property type="evidence" value="ECO:0007669"/>
    <property type="project" value="InterPro"/>
</dbReference>
<keyword evidence="6" id="KW-0735">Signal-anchor</keyword>
<evidence type="ECO:0000256" key="5">
    <source>
        <dbReference type="ARBA" id="ARBA00022824"/>
    </source>
</evidence>
<dbReference type="PANTHER" id="PTHR10806">
    <property type="entry name" value="SIGNAL PEPTIDASE COMPLEX CATALYTIC SUBUNIT SEC11"/>
    <property type="match status" value="1"/>
</dbReference>
<keyword evidence="7 11" id="KW-1133">Transmembrane helix</keyword>
<gene>
    <name evidence="13" type="ORF">ENO77_04075</name>
</gene>
<evidence type="ECO:0000256" key="11">
    <source>
        <dbReference type="SAM" id="Phobius"/>
    </source>
</evidence>
<keyword evidence="5" id="KW-0256">Endoplasmic reticulum</keyword>
<evidence type="ECO:0000256" key="3">
    <source>
        <dbReference type="ARBA" id="ARBA00022692"/>
    </source>
</evidence>
<evidence type="ECO:0000256" key="8">
    <source>
        <dbReference type="ARBA" id="ARBA00023136"/>
    </source>
</evidence>
<dbReference type="SUPFAM" id="SSF51306">
    <property type="entry name" value="LexA/Signal peptidase"/>
    <property type="match status" value="1"/>
</dbReference>
<feature type="domain" description="Peptidase S26" evidence="12">
    <location>
        <begin position="13"/>
        <end position="86"/>
    </location>
</feature>
<keyword evidence="3 11" id="KW-0812">Transmembrane</keyword>
<dbReference type="Pfam" id="PF10502">
    <property type="entry name" value="Peptidase_S26"/>
    <property type="match status" value="1"/>
</dbReference>
<dbReference type="InterPro" id="IPR036286">
    <property type="entry name" value="LexA/Signal_pep-like_sf"/>
</dbReference>
<comment type="subcellular location">
    <subcellularLocation>
        <location evidence="1">Endoplasmic reticulum membrane</location>
        <topology evidence="1">Single-pass type II membrane protein</topology>
    </subcellularLocation>
</comment>
<dbReference type="CDD" id="cd06462">
    <property type="entry name" value="Peptidase_S24_S26"/>
    <property type="match status" value="1"/>
</dbReference>
<evidence type="ECO:0000313" key="13">
    <source>
        <dbReference type="EMBL" id="HEW53324.1"/>
    </source>
</evidence>
<sequence length="180" mass="20119">MNFRSAFQVAGNILLLILVIALVYVNIAHYVFGHVIIAVVKGHSMLPTLHEGDVVIILPFKDVSVGDVIVFKNDRDEYVIHRVIAIVTCEDGSKIYITKGDNNNYVDSIVFGIASRISRTCIAHNITVFNGFDSYVYQAYQNNFARGIPEERIIGKVLMFSDMVIRITGMPSLGLNLQNR</sequence>
<evidence type="ECO:0000256" key="1">
    <source>
        <dbReference type="ARBA" id="ARBA00004648"/>
    </source>
</evidence>
<accession>A0A7C2ZQG4</accession>
<dbReference type="Gene3D" id="2.10.109.10">
    <property type="entry name" value="Umud Fragment, subunit A"/>
    <property type="match status" value="1"/>
</dbReference>
<keyword evidence="8 11" id="KW-0472">Membrane</keyword>
<proteinExistence type="predicted"/>
<organism evidence="13">
    <name type="scientific">Ignisphaera aggregans</name>
    <dbReference type="NCBI Taxonomy" id="334771"/>
    <lineage>
        <taxon>Archaea</taxon>
        <taxon>Thermoproteota</taxon>
        <taxon>Thermoprotei</taxon>
        <taxon>Desulfurococcales</taxon>
        <taxon>Desulfurococcaceae</taxon>
        <taxon>Ignisphaera</taxon>
    </lineage>
</organism>
<feature type="transmembrane region" description="Helical" evidence="11">
    <location>
        <begin position="12"/>
        <end position="40"/>
    </location>
</feature>
<dbReference type="EMBL" id="DSGT01000010">
    <property type="protein sequence ID" value="HEW53324.1"/>
    <property type="molecule type" value="Genomic_DNA"/>
</dbReference>
<evidence type="ECO:0000259" key="12">
    <source>
        <dbReference type="Pfam" id="PF10502"/>
    </source>
</evidence>
<dbReference type="PANTHER" id="PTHR10806:SF6">
    <property type="entry name" value="SIGNAL PEPTIDASE COMPLEX CATALYTIC SUBUNIT SEC11"/>
    <property type="match status" value="1"/>
</dbReference>
<dbReference type="PROSITE" id="PS00501">
    <property type="entry name" value="SPASE_I_1"/>
    <property type="match status" value="1"/>
</dbReference>
<dbReference type="InterPro" id="IPR019533">
    <property type="entry name" value="Peptidase_S26"/>
</dbReference>
<dbReference type="NCBIfam" id="TIGR02228">
    <property type="entry name" value="sigpep_I_arch"/>
    <property type="match status" value="1"/>
</dbReference>
<comment type="caution">
    <text evidence="13">The sequence shown here is derived from an EMBL/GenBank/DDBJ whole genome shotgun (WGS) entry which is preliminary data.</text>
</comment>
<dbReference type="InterPro" id="IPR019756">
    <property type="entry name" value="Pept_S26A_signal_pept_1_Ser-AS"/>
</dbReference>
<dbReference type="GO" id="GO:0006465">
    <property type="term" value="P:signal peptide processing"/>
    <property type="evidence" value="ECO:0007669"/>
    <property type="project" value="InterPro"/>
</dbReference>
<evidence type="ECO:0000256" key="7">
    <source>
        <dbReference type="ARBA" id="ARBA00022989"/>
    </source>
</evidence>
<protein>
    <recommendedName>
        <fullName evidence="9">Signal peptidase I</fullName>
    </recommendedName>
</protein>
<name>A0A7C2ZQG4_9CREN</name>
<dbReference type="PRINTS" id="PR00728">
    <property type="entry name" value="SIGNALPTASE"/>
</dbReference>
<evidence type="ECO:0000256" key="10">
    <source>
        <dbReference type="ARBA" id="ARBA00045533"/>
    </source>
</evidence>